<dbReference type="PANTHER" id="PTHR33823:SF4">
    <property type="entry name" value="GENERAL STRESS PROTEIN 16O"/>
    <property type="match status" value="1"/>
</dbReference>
<dbReference type="PROSITE" id="PS51128">
    <property type="entry name" value="ZF_DKSA_2"/>
    <property type="match status" value="1"/>
</dbReference>
<proteinExistence type="predicted"/>
<dbReference type="AlphaFoldDB" id="A0A3B0UFW7"/>
<evidence type="ECO:0000256" key="1">
    <source>
        <dbReference type="SAM" id="MobiDB-lite"/>
    </source>
</evidence>
<dbReference type="SUPFAM" id="SSF109635">
    <property type="entry name" value="DnaK suppressor protein DksA, alpha-hairpin domain"/>
    <property type="match status" value="1"/>
</dbReference>
<name>A0A3B0UFW7_9ZZZZ</name>
<gene>
    <name evidence="2" type="ORF">MNBD_BACTEROID04-515</name>
</gene>
<sequence>MDLDIKHFKEKLEEEKATLEGELKGVARINPDNPNDWEPTPGDLNIPKSDKNDMGDVMEEYESRTAVEVELENRLENVKNALKKIEEGGYGKCKIDDGDIEIDRLEANPAAETCKEHINE</sequence>
<dbReference type="EMBL" id="UOER01000420">
    <property type="protein sequence ID" value="VAW25482.1"/>
    <property type="molecule type" value="Genomic_DNA"/>
</dbReference>
<feature type="region of interest" description="Disordered" evidence="1">
    <location>
        <begin position="27"/>
        <end position="54"/>
    </location>
</feature>
<dbReference type="Gene3D" id="1.20.120.910">
    <property type="entry name" value="DksA, coiled-coil domain"/>
    <property type="match status" value="1"/>
</dbReference>
<accession>A0A3B0UFW7</accession>
<dbReference type="InterPro" id="IPR037187">
    <property type="entry name" value="DnaK_N"/>
</dbReference>
<evidence type="ECO:0000313" key="2">
    <source>
        <dbReference type="EMBL" id="VAW25482.1"/>
    </source>
</evidence>
<reference evidence="2" key="1">
    <citation type="submission" date="2018-06" db="EMBL/GenBank/DDBJ databases">
        <authorList>
            <person name="Zhirakovskaya E."/>
        </authorList>
    </citation>
    <scope>NUCLEOTIDE SEQUENCE</scope>
</reference>
<organism evidence="2">
    <name type="scientific">hydrothermal vent metagenome</name>
    <dbReference type="NCBI Taxonomy" id="652676"/>
    <lineage>
        <taxon>unclassified sequences</taxon>
        <taxon>metagenomes</taxon>
        <taxon>ecological metagenomes</taxon>
    </lineage>
</organism>
<protein>
    <submittedName>
        <fullName evidence="2">Uncharacterized protein</fullName>
    </submittedName>
</protein>
<dbReference type="PANTHER" id="PTHR33823">
    <property type="entry name" value="RNA POLYMERASE-BINDING TRANSCRIPTION FACTOR DKSA-RELATED"/>
    <property type="match status" value="1"/>
</dbReference>